<accession>A0ABU8FC43</accession>
<dbReference type="EMBL" id="JBAWSY010000023">
    <property type="protein sequence ID" value="MEI4771626.1"/>
    <property type="molecule type" value="Genomic_DNA"/>
</dbReference>
<reference evidence="1 2" key="1">
    <citation type="submission" date="2024-01" db="EMBL/GenBank/DDBJ databases">
        <title>Seven novel Bacillus-like species.</title>
        <authorList>
            <person name="Liu G."/>
        </authorList>
    </citation>
    <scope>NUCLEOTIDE SEQUENCE [LARGE SCALE GENOMIC DNA]</scope>
    <source>
        <strain evidence="1 2">FJAT-51614</strain>
    </source>
</reference>
<gene>
    <name evidence="1" type="ORF">WAX74_18545</name>
</gene>
<comment type="caution">
    <text evidence="1">The sequence shown here is derived from an EMBL/GenBank/DDBJ whole genome shotgun (WGS) entry which is preliminary data.</text>
</comment>
<evidence type="ECO:0000313" key="2">
    <source>
        <dbReference type="Proteomes" id="UP001364890"/>
    </source>
</evidence>
<name>A0ABU8FC43_9BACI</name>
<organism evidence="1 2">
    <name type="scientific">Psychrobacillus mangrovi</name>
    <dbReference type="NCBI Taxonomy" id="3117745"/>
    <lineage>
        <taxon>Bacteria</taxon>
        <taxon>Bacillati</taxon>
        <taxon>Bacillota</taxon>
        <taxon>Bacilli</taxon>
        <taxon>Bacillales</taxon>
        <taxon>Bacillaceae</taxon>
        <taxon>Psychrobacillus</taxon>
    </lineage>
</organism>
<sequence length="80" mass="9451">MKQTIEKVYKHLGIQETVFLEYPNLLLETYPLHVIIKEIESLVEKFNLKRTFNSVRSTPTKLLKGLKKKGYADEFMKHVN</sequence>
<proteinExistence type="predicted"/>
<evidence type="ECO:0000313" key="1">
    <source>
        <dbReference type="EMBL" id="MEI4771626.1"/>
    </source>
</evidence>
<keyword evidence="2" id="KW-1185">Reference proteome</keyword>
<dbReference type="Proteomes" id="UP001364890">
    <property type="component" value="Unassembled WGS sequence"/>
</dbReference>
<protein>
    <submittedName>
        <fullName evidence="1">Uncharacterized protein</fullName>
    </submittedName>
</protein>
<dbReference type="RefSeq" id="WP_336499171.1">
    <property type="nucleotide sequence ID" value="NZ_JBAWSY010000023.1"/>
</dbReference>